<name>A0A5C5XS57_9PLAN</name>
<dbReference type="AlphaFoldDB" id="A0A5C5XS57"/>
<organism evidence="1 2">
    <name type="scientific">Crateriforma conspicua</name>
    <dbReference type="NCBI Taxonomy" id="2527996"/>
    <lineage>
        <taxon>Bacteria</taxon>
        <taxon>Pseudomonadati</taxon>
        <taxon>Planctomycetota</taxon>
        <taxon>Planctomycetia</taxon>
        <taxon>Planctomycetales</taxon>
        <taxon>Planctomycetaceae</taxon>
        <taxon>Crateriforma</taxon>
    </lineage>
</organism>
<dbReference type="Proteomes" id="UP000317238">
    <property type="component" value="Unassembled WGS sequence"/>
</dbReference>
<accession>A0A5C5XS57</accession>
<proteinExistence type="predicted"/>
<gene>
    <name evidence="1" type="ORF">Pan14r_50340</name>
</gene>
<protein>
    <submittedName>
        <fullName evidence="1">Uncharacterized protein</fullName>
    </submittedName>
</protein>
<dbReference type="EMBL" id="SJPL01000002">
    <property type="protein sequence ID" value="TWT65488.1"/>
    <property type="molecule type" value="Genomic_DNA"/>
</dbReference>
<sequence>MADSLPFGGSNDSRRAACDASGFARHFGLTLSSDLIDWIDQALWRHTGCGEFHEAVDPASLMDDPADTIWPGLMPPDFLPLIGNGRGDWICGRVSAAGTVDRFVHWYHGGGDWIPWGNRLGEAVLFDVWCPLLPGPGRRHAIEPDDPRAGACLSGDHPWIQWAADAAHPGARELMQFALAQTSLSGDEKATASLGLADGMIRHGIAEVAVRCEMIQNHRDDWPLIGKHASAAAQTDPDLAWAWEWLAMSHDSLGQPASAANCFAKAACCSAFTDQAVRMRPPGVELGDAENQAAKLSVAWLRQQHTRVDELAEISSIQQRYVSMLVQTDPSRWQQSAHDFWLQAAEASAKGGNGTEAVNCLIRSGWDLGIQPLSVYGDVLNRLAAMAGRFGDGRARLCQIHADCFRQRYQGLG</sequence>
<keyword evidence="2" id="KW-1185">Reference proteome</keyword>
<comment type="caution">
    <text evidence="1">The sequence shown here is derived from an EMBL/GenBank/DDBJ whole genome shotgun (WGS) entry which is preliminary data.</text>
</comment>
<evidence type="ECO:0000313" key="1">
    <source>
        <dbReference type="EMBL" id="TWT65488.1"/>
    </source>
</evidence>
<reference evidence="1 2" key="1">
    <citation type="submission" date="2019-02" db="EMBL/GenBank/DDBJ databases">
        <title>Deep-cultivation of Planctomycetes and their phenomic and genomic characterization uncovers novel biology.</title>
        <authorList>
            <person name="Wiegand S."/>
            <person name="Jogler M."/>
            <person name="Boedeker C."/>
            <person name="Pinto D."/>
            <person name="Vollmers J."/>
            <person name="Rivas-Marin E."/>
            <person name="Kohn T."/>
            <person name="Peeters S.H."/>
            <person name="Heuer A."/>
            <person name="Rast P."/>
            <person name="Oberbeckmann S."/>
            <person name="Bunk B."/>
            <person name="Jeske O."/>
            <person name="Meyerdierks A."/>
            <person name="Storesund J.E."/>
            <person name="Kallscheuer N."/>
            <person name="Luecker S."/>
            <person name="Lage O.M."/>
            <person name="Pohl T."/>
            <person name="Merkel B.J."/>
            <person name="Hornburger P."/>
            <person name="Mueller R.-W."/>
            <person name="Bruemmer F."/>
            <person name="Labrenz M."/>
            <person name="Spormann A.M."/>
            <person name="Op Den Camp H."/>
            <person name="Overmann J."/>
            <person name="Amann R."/>
            <person name="Jetten M.S.M."/>
            <person name="Mascher T."/>
            <person name="Medema M.H."/>
            <person name="Devos D.P."/>
            <person name="Kaster A.-K."/>
            <person name="Ovreas L."/>
            <person name="Rohde M."/>
            <person name="Galperin M.Y."/>
            <person name="Jogler C."/>
        </authorList>
    </citation>
    <scope>NUCLEOTIDE SEQUENCE [LARGE SCALE GENOMIC DNA]</scope>
    <source>
        <strain evidence="1 2">Pan14r</strain>
    </source>
</reference>
<evidence type="ECO:0000313" key="2">
    <source>
        <dbReference type="Proteomes" id="UP000317238"/>
    </source>
</evidence>